<sequence length="570" mass="64226">MDDIAACIKDHQYNEAIRKTVVDPEEALAKAILEKIPHPPKNSDALVPLEEYVGKVKLEDVSSCSIGRFLLCCLLSDQEPDTWGEKRSKQFEDAHDVLDEFMQSTAPSKTEATHVHARFSKLGKIFPKLGLDEAIATIATTINETDFTSEAPEALHEIFKPLAEIIREKVFVPAFELFKAHESYPTRFQELIWYRDREVCMDDFVVFRDLGRGAFGVVSGARHRVTGQMVALKGMNRKLIKGKKVLKMVVGEFQILKTLGEKPSPFCVSLVYSFMDSTDLYLGLPLCTGGDLMFHLRANAHGYGLERSRFFAAEILLALEHLHNLGILYRDLKPENVLLDEKGHTKISDMGLAVLTKRTPRTIGEKLLTGRAGTPGYWPPEMLTKKGYGFDADWWSYGVMLFEFLSGICCFSETYSGCKDRNEATLQYDIKFPELCGEDPFPEDAKDLILQLLERDRTKRLGANPKAVEILKAHPFFESMDWAQMAGAKVTPPWTPPADSINAASQEELQGRSKEHEFKKLKLTEEDDVKGINYSSKNHERDMVTVLRLERKGKLSHLEPSVTSGACNIL</sequence>
<feature type="binding site" evidence="10">
    <location>
        <position position="233"/>
    </location>
    <ligand>
        <name>ATP</name>
        <dbReference type="ChEBI" id="CHEBI:30616"/>
    </ligand>
</feature>
<keyword evidence="13" id="KW-1185">Reference proteome</keyword>
<dbReference type="Proteomes" id="UP000241890">
    <property type="component" value="Unassembled WGS sequence"/>
</dbReference>
<dbReference type="PANTHER" id="PTHR24355">
    <property type="entry name" value="G PROTEIN-COUPLED RECEPTOR KINASE/RIBOSOMAL PROTEIN S6 KINASE"/>
    <property type="match status" value="1"/>
</dbReference>
<comment type="catalytic activity">
    <reaction evidence="9">
        <text>L-seryl-[protein] + ATP = O-phospho-L-seryl-[protein] + ADP + H(+)</text>
        <dbReference type="Rhea" id="RHEA:17989"/>
        <dbReference type="Rhea" id="RHEA-COMP:9863"/>
        <dbReference type="Rhea" id="RHEA-COMP:11604"/>
        <dbReference type="ChEBI" id="CHEBI:15378"/>
        <dbReference type="ChEBI" id="CHEBI:29999"/>
        <dbReference type="ChEBI" id="CHEBI:30616"/>
        <dbReference type="ChEBI" id="CHEBI:83421"/>
        <dbReference type="ChEBI" id="CHEBI:456216"/>
        <dbReference type="EC" id="2.7.11.1"/>
    </reaction>
</comment>
<accession>A0A2R5GSD4</accession>
<evidence type="ECO:0000256" key="10">
    <source>
        <dbReference type="PROSITE-ProRule" id="PRU10141"/>
    </source>
</evidence>
<keyword evidence="2" id="KW-0723">Serine/threonine-protein kinase</keyword>
<dbReference type="CDD" id="cd05123">
    <property type="entry name" value="STKc_AGC"/>
    <property type="match status" value="1"/>
</dbReference>
<evidence type="ECO:0000256" key="7">
    <source>
        <dbReference type="ARBA" id="ARBA00022840"/>
    </source>
</evidence>
<keyword evidence="5 10" id="KW-0547">Nucleotide-binding</keyword>
<comment type="catalytic activity">
    <reaction evidence="8">
        <text>L-threonyl-[protein] + ATP = O-phospho-L-threonyl-[protein] + ADP + H(+)</text>
        <dbReference type="Rhea" id="RHEA:46608"/>
        <dbReference type="Rhea" id="RHEA-COMP:11060"/>
        <dbReference type="Rhea" id="RHEA-COMP:11605"/>
        <dbReference type="ChEBI" id="CHEBI:15378"/>
        <dbReference type="ChEBI" id="CHEBI:30013"/>
        <dbReference type="ChEBI" id="CHEBI:30616"/>
        <dbReference type="ChEBI" id="CHEBI:61977"/>
        <dbReference type="ChEBI" id="CHEBI:456216"/>
        <dbReference type="EC" id="2.7.11.1"/>
    </reaction>
</comment>
<evidence type="ECO:0000256" key="2">
    <source>
        <dbReference type="ARBA" id="ARBA00022527"/>
    </source>
</evidence>
<evidence type="ECO:0000256" key="9">
    <source>
        <dbReference type="ARBA" id="ARBA00048679"/>
    </source>
</evidence>
<dbReference type="PROSITE" id="PS00107">
    <property type="entry name" value="PROTEIN_KINASE_ATP"/>
    <property type="match status" value="1"/>
</dbReference>
<feature type="domain" description="Protein kinase" evidence="11">
    <location>
        <begin position="204"/>
        <end position="477"/>
    </location>
</feature>
<evidence type="ECO:0000313" key="12">
    <source>
        <dbReference type="EMBL" id="GBG33505.1"/>
    </source>
</evidence>
<keyword evidence="6 12" id="KW-0418">Kinase</keyword>
<proteinExistence type="predicted"/>
<dbReference type="OrthoDB" id="354826at2759"/>
<dbReference type="Gene3D" id="3.30.200.20">
    <property type="entry name" value="Phosphorylase Kinase, domain 1"/>
    <property type="match status" value="1"/>
</dbReference>
<evidence type="ECO:0000256" key="4">
    <source>
        <dbReference type="ARBA" id="ARBA00022679"/>
    </source>
</evidence>
<keyword evidence="3" id="KW-0597">Phosphoprotein</keyword>
<dbReference type="Pfam" id="PF00069">
    <property type="entry name" value="Pkinase"/>
    <property type="match status" value="1"/>
</dbReference>
<gene>
    <name evidence="12" type="ORF">FCC1311_097282</name>
</gene>
<dbReference type="AlphaFoldDB" id="A0A2R5GSD4"/>
<evidence type="ECO:0000256" key="5">
    <source>
        <dbReference type="ARBA" id="ARBA00022741"/>
    </source>
</evidence>
<evidence type="ECO:0000256" key="6">
    <source>
        <dbReference type="ARBA" id="ARBA00022777"/>
    </source>
</evidence>
<dbReference type="SUPFAM" id="SSF56112">
    <property type="entry name" value="Protein kinase-like (PK-like)"/>
    <property type="match status" value="1"/>
</dbReference>
<evidence type="ECO:0000256" key="3">
    <source>
        <dbReference type="ARBA" id="ARBA00022553"/>
    </source>
</evidence>
<dbReference type="PROSITE" id="PS00108">
    <property type="entry name" value="PROTEIN_KINASE_ST"/>
    <property type="match status" value="1"/>
</dbReference>
<evidence type="ECO:0000256" key="1">
    <source>
        <dbReference type="ARBA" id="ARBA00012513"/>
    </source>
</evidence>
<dbReference type="FunFam" id="1.10.510.10:FF:000024">
    <property type="entry name" value="Probable serine/threonine-protein kinase cot-1"/>
    <property type="match status" value="1"/>
</dbReference>
<dbReference type="InParanoid" id="A0A2R5GSD4"/>
<dbReference type="PANTHER" id="PTHR24355:SF18">
    <property type="entry name" value="G PROTEIN-COUPLED RECEPTOR KINASE"/>
    <property type="match status" value="1"/>
</dbReference>
<evidence type="ECO:0000256" key="8">
    <source>
        <dbReference type="ARBA" id="ARBA00047899"/>
    </source>
</evidence>
<dbReference type="GO" id="GO:0007010">
    <property type="term" value="P:cytoskeleton organization"/>
    <property type="evidence" value="ECO:0007669"/>
    <property type="project" value="UniProtKB-ARBA"/>
</dbReference>
<organism evidence="12 13">
    <name type="scientific">Hondaea fermentalgiana</name>
    <dbReference type="NCBI Taxonomy" id="2315210"/>
    <lineage>
        <taxon>Eukaryota</taxon>
        <taxon>Sar</taxon>
        <taxon>Stramenopiles</taxon>
        <taxon>Bigyra</taxon>
        <taxon>Labyrinthulomycetes</taxon>
        <taxon>Thraustochytrida</taxon>
        <taxon>Thraustochytriidae</taxon>
        <taxon>Hondaea</taxon>
    </lineage>
</organism>
<dbReference type="InterPro" id="IPR008271">
    <property type="entry name" value="Ser/Thr_kinase_AS"/>
</dbReference>
<comment type="caution">
    <text evidence="12">The sequence shown here is derived from an EMBL/GenBank/DDBJ whole genome shotgun (WGS) entry which is preliminary data.</text>
</comment>
<dbReference type="Gene3D" id="1.10.510.10">
    <property type="entry name" value="Transferase(Phosphotransferase) domain 1"/>
    <property type="match status" value="1"/>
</dbReference>
<protein>
    <recommendedName>
        <fullName evidence="1">non-specific serine/threonine protein kinase</fullName>
        <ecNumber evidence="1">2.7.11.1</ecNumber>
    </recommendedName>
</protein>
<dbReference type="EMBL" id="BEYU01000159">
    <property type="protein sequence ID" value="GBG33505.1"/>
    <property type="molecule type" value="Genomic_DNA"/>
</dbReference>
<dbReference type="GO" id="GO:0004674">
    <property type="term" value="F:protein serine/threonine kinase activity"/>
    <property type="evidence" value="ECO:0007669"/>
    <property type="project" value="UniProtKB-KW"/>
</dbReference>
<dbReference type="InterPro" id="IPR011009">
    <property type="entry name" value="Kinase-like_dom_sf"/>
</dbReference>
<evidence type="ECO:0000313" key="13">
    <source>
        <dbReference type="Proteomes" id="UP000241890"/>
    </source>
</evidence>
<dbReference type="InterPro" id="IPR045270">
    <property type="entry name" value="STKc_AGC"/>
</dbReference>
<dbReference type="InterPro" id="IPR017441">
    <property type="entry name" value="Protein_kinase_ATP_BS"/>
</dbReference>
<dbReference type="GO" id="GO:0005524">
    <property type="term" value="F:ATP binding"/>
    <property type="evidence" value="ECO:0007669"/>
    <property type="project" value="UniProtKB-UniRule"/>
</dbReference>
<keyword evidence="4" id="KW-0808">Transferase</keyword>
<dbReference type="SMART" id="SM00220">
    <property type="entry name" value="S_TKc"/>
    <property type="match status" value="1"/>
</dbReference>
<dbReference type="PROSITE" id="PS50011">
    <property type="entry name" value="PROTEIN_KINASE_DOM"/>
    <property type="match status" value="1"/>
</dbReference>
<dbReference type="InterPro" id="IPR000719">
    <property type="entry name" value="Prot_kinase_dom"/>
</dbReference>
<dbReference type="EC" id="2.7.11.1" evidence="1"/>
<evidence type="ECO:0000259" key="11">
    <source>
        <dbReference type="PROSITE" id="PS50011"/>
    </source>
</evidence>
<name>A0A2R5GSD4_9STRA</name>
<keyword evidence="7 10" id="KW-0067">ATP-binding</keyword>
<reference evidence="12 13" key="1">
    <citation type="submission" date="2017-12" db="EMBL/GenBank/DDBJ databases">
        <title>Sequencing, de novo assembly and annotation of complete genome of a new Thraustochytrid species, strain FCC1311.</title>
        <authorList>
            <person name="Sedici K."/>
            <person name="Godart F."/>
            <person name="Aiese Cigliano R."/>
            <person name="Sanseverino W."/>
            <person name="Barakat M."/>
            <person name="Ortet P."/>
            <person name="Marechal E."/>
            <person name="Cagnac O."/>
            <person name="Amato A."/>
        </authorList>
    </citation>
    <scope>NUCLEOTIDE SEQUENCE [LARGE SCALE GENOMIC DNA]</scope>
</reference>